<dbReference type="InterPro" id="IPR011009">
    <property type="entry name" value="Kinase-like_dom_sf"/>
</dbReference>
<evidence type="ECO:0000313" key="4">
    <source>
        <dbReference type="EMBL" id="KAK7482603.1"/>
    </source>
</evidence>
<feature type="domain" description="ABC1 atypical kinase-like" evidence="3">
    <location>
        <begin position="281"/>
        <end position="501"/>
    </location>
</feature>
<keyword evidence="2" id="KW-1133">Transmembrane helix</keyword>
<dbReference type="InterPro" id="IPR004147">
    <property type="entry name" value="ABC1_dom"/>
</dbReference>
<dbReference type="PANTHER" id="PTHR45890:SF1">
    <property type="entry name" value="AARF DOMAIN CONTAINING KINASE 2"/>
    <property type="match status" value="1"/>
</dbReference>
<accession>A0ABD0K6W0</accession>
<organism evidence="4 5">
    <name type="scientific">Batillaria attramentaria</name>
    <dbReference type="NCBI Taxonomy" id="370345"/>
    <lineage>
        <taxon>Eukaryota</taxon>
        <taxon>Metazoa</taxon>
        <taxon>Spiralia</taxon>
        <taxon>Lophotrochozoa</taxon>
        <taxon>Mollusca</taxon>
        <taxon>Gastropoda</taxon>
        <taxon>Caenogastropoda</taxon>
        <taxon>Sorbeoconcha</taxon>
        <taxon>Cerithioidea</taxon>
        <taxon>Batillariidae</taxon>
        <taxon>Batillaria</taxon>
    </lineage>
</organism>
<comment type="similarity">
    <text evidence="1">Belongs to the protein kinase superfamily. ADCK protein kinase family.</text>
</comment>
<keyword evidence="2" id="KW-0812">Transmembrane</keyword>
<name>A0ABD0K6W0_9CAEN</name>
<dbReference type="InterPro" id="IPR052402">
    <property type="entry name" value="ADCK_kinase"/>
</dbReference>
<protein>
    <recommendedName>
        <fullName evidence="3">ABC1 atypical kinase-like domain-containing protein</fullName>
    </recommendedName>
</protein>
<keyword evidence="2" id="KW-0472">Membrane</keyword>
<evidence type="ECO:0000313" key="5">
    <source>
        <dbReference type="Proteomes" id="UP001519460"/>
    </source>
</evidence>
<sequence>MARVLFVMNMSQRCFTVQRSCRKTFNKQTFQMFASHQATRKLIKHAMIVGASAVGTCLSLTVVRGFTTSSVLAHSAASVLEPEDCAAAVIKSKPTPAEKDEVVSFGRRVIQKFVLFLRFSQIGLTFGPLLMLYPLTLISSKLYALWLKGLFRAVENAGPVFIKLGQWASTRRDLFSKEFCDQFSALHHHVRPHAWKHTEKALNAAYGKPSKWMKVLKIDKTQAPVGTGCVAQVYKAYVHTSILDRDIIDALEETDVDDLYYKDGQIENGMRDYSDNPDYIPVAIKVLHPNIRVQFARDLALMKVMARVLETVIPSLRWVNVTECVAEFSVAMVKQMDMIHEAKCLERFHDDFSHVTSIRIPVPIKSLVSRDVLVESFEDGQPISDFLSESEDIPKGLRHKLADIGVNALLQMVFVKNFVHGDLHPGNILVQNANSFQEEPETNLVMVDVGDTMVTMVAPVESPVRLVLLDCGITATLNDSDKTKFRQVFTAVVKGEGEVVADLFLEKSAHVECSDPEAFRKEMAAIVSVARETALQLSKIKVSALLSDVFSVLSRHKVKLESNFATIILAIAILEGLGRSLDPELDILKKASGVLLG</sequence>
<evidence type="ECO:0000259" key="3">
    <source>
        <dbReference type="Pfam" id="PF03109"/>
    </source>
</evidence>
<dbReference type="PANTHER" id="PTHR45890">
    <property type="entry name" value="AARF DOMAIN CONTAINING KINASE 2 (PREDICTED)"/>
    <property type="match status" value="1"/>
</dbReference>
<dbReference type="SUPFAM" id="SSF56112">
    <property type="entry name" value="Protein kinase-like (PK-like)"/>
    <property type="match status" value="1"/>
</dbReference>
<reference evidence="4 5" key="1">
    <citation type="journal article" date="2023" name="Sci. Data">
        <title>Genome assembly of the Korean intertidal mud-creeper Batillaria attramentaria.</title>
        <authorList>
            <person name="Patra A.K."/>
            <person name="Ho P.T."/>
            <person name="Jun S."/>
            <person name="Lee S.J."/>
            <person name="Kim Y."/>
            <person name="Won Y.J."/>
        </authorList>
    </citation>
    <scope>NUCLEOTIDE SEQUENCE [LARGE SCALE GENOMIC DNA]</scope>
    <source>
        <strain evidence="4">Wonlab-2016</strain>
    </source>
</reference>
<keyword evidence="5" id="KW-1185">Reference proteome</keyword>
<gene>
    <name evidence="4" type="ORF">BaRGS_00026204</name>
</gene>
<dbReference type="CDD" id="cd13971">
    <property type="entry name" value="ADCK2-like"/>
    <property type="match status" value="1"/>
</dbReference>
<dbReference type="AlphaFoldDB" id="A0ABD0K6W0"/>
<evidence type="ECO:0000256" key="2">
    <source>
        <dbReference type="SAM" id="Phobius"/>
    </source>
</evidence>
<dbReference type="Pfam" id="PF03109">
    <property type="entry name" value="ABC1"/>
    <property type="match status" value="1"/>
</dbReference>
<dbReference type="InterPro" id="IPR044095">
    <property type="entry name" value="ADCK2_dom"/>
</dbReference>
<comment type="caution">
    <text evidence="4">The sequence shown here is derived from an EMBL/GenBank/DDBJ whole genome shotgun (WGS) entry which is preliminary data.</text>
</comment>
<proteinExistence type="inferred from homology"/>
<evidence type="ECO:0000256" key="1">
    <source>
        <dbReference type="ARBA" id="ARBA00009670"/>
    </source>
</evidence>
<dbReference type="Proteomes" id="UP001519460">
    <property type="component" value="Unassembled WGS sequence"/>
</dbReference>
<feature type="transmembrane region" description="Helical" evidence="2">
    <location>
        <begin position="115"/>
        <end position="135"/>
    </location>
</feature>
<dbReference type="EMBL" id="JACVVK020000242">
    <property type="protein sequence ID" value="KAK7482603.1"/>
    <property type="molecule type" value="Genomic_DNA"/>
</dbReference>